<evidence type="ECO:0000256" key="2">
    <source>
        <dbReference type="ARBA" id="ARBA00022516"/>
    </source>
</evidence>
<evidence type="ECO:0000259" key="15">
    <source>
        <dbReference type="Pfam" id="PF04116"/>
    </source>
</evidence>
<comment type="similarity">
    <text evidence="13">Belongs to the sterol desaturase family. SCS7 subfamily.</text>
</comment>
<dbReference type="PIRSF" id="PIRSF005149">
    <property type="entry name" value="IPC-B_HD"/>
    <property type="match status" value="1"/>
</dbReference>
<evidence type="ECO:0000256" key="14">
    <source>
        <dbReference type="SAM" id="Phobius"/>
    </source>
</evidence>
<keyword evidence="17" id="KW-1185">Reference proteome</keyword>
<dbReference type="EMBL" id="JADAQX010001376">
    <property type="protein sequence ID" value="KAF8817834.1"/>
    <property type="molecule type" value="Genomic_DNA"/>
</dbReference>
<evidence type="ECO:0000256" key="4">
    <source>
        <dbReference type="ARBA" id="ARBA00022723"/>
    </source>
</evidence>
<keyword evidence="9 13" id="KW-0560">Oxidoreductase</keyword>
<accession>A0ABQ7J417</accession>
<name>A0ABQ7J417_9APIC</name>
<evidence type="ECO:0000256" key="12">
    <source>
        <dbReference type="ARBA" id="ARBA00023160"/>
    </source>
</evidence>
<evidence type="ECO:0000256" key="6">
    <source>
        <dbReference type="ARBA" id="ARBA00022832"/>
    </source>
</evidence>
<keyword evidence="2 13" id="KW-0444">Lipid biosynthesis</keyword>
<sequence length="316" mass="37425">MEKCTSLSTVSTTSVDVFDSEHVDNQQNSRKKDYFIDFDKYFMSFQSKIEQMEKCTSLSTVSTTSVDVFDSERVDNQLNSRKKDYFIDFDKPLLSQISNLRKNEYFEVLSRPNCTSKVLRLFEWDIFEYFSKTRWFVIPLIYLPVSFLLMFLGLYIFHSTYTMCAVLFVTGLFVWSLSEYTFHRFLFHLIEEYLPDNHICILLHFALHAVHHLLPRDPLRLVMPPALLLFFLSPFVFFSIAFIPSNCSFPLWSGIISGYLCYDMIHYSSHHFSFIDKLPHLRRMKVYHMKHHFKDSTKGFGVSTKIWDYVFGTLIV</sequence>
<dbReference type="InterPro" id="IPR006694">
    <property type="entry name" value="Fatty_acid_hydroxylase"/>
</dbReference>
<dbReference type="PANTHER" id="PTHR12863">
    <property type="entry name" value="FATTY ACID HYDROXYLASE"/>
    <property type="match status" value="1"/>
</dbReference>
<organism evidence="16 17">
    <name type="scientific">Cardiosporidium cionae</name>
    <dbReference type="NCBI Taxonomy" id="476202"/>
    <lineage>
        <taxon>Eukaryota</taxon>
        <taxon>Sar</taxon>
        <taxon>Alveolata</taxon>
        <taxon>Apicomplexa</taxon>
        <taxon>Aconoidasida</taxon>
        <taxon>Nephromycida</taxon>
        <taxon>Cardiosporidium</taxon>
    </lineage>
</organism>
<gene>
    <name evidence="16" type="ORF">IE077_000626</name>
</gene>
<proteinExistence type="inferred from homology"/>
<evidence type="ECO:0000256" key="13">
    <source>
        <dbReference type="PIRNR" id="PIRNR005149"/>
    </source>
</evidence>
<dbReference type="InterPro" id="IPR014430">
    <property type="entry name" value="Scs7"/>
</dbReference>
<feature type="transmembrane region" description="Helical" evidence="14">
    <location>
        <begin position="164"/>
        <end position="182"/>
    </location>
</feature>
<evidence type="ECO:0000256" key="5">
    <source>
        <dbReference type="ARBA" id="ARBA00022824"/>
    </source>
</evidence>
<comment type="subcellular location">
    <subcellularLocation>
        <location evidence="1">Endoplasmic reticulum membrane</location>
        <topology evidence="1">Multi-pass membrane protein</topology>
    </subcellularLocation>
</comment>
<keyword evidence="12 13" id="KW-0275">Fatty acid biosynthesis</keyword>
<evidence type="ECO:0000256" key="10">
    <source>
        <dbReference type="ARBA" id="ARBA00023098"/>
    </source>
</evidence>
<evidence type="ECO:0000313" key="16">
    <source>
        <dbReference type="EMBL" id="KAF8817834.1"/>
    </source>
</evidence>
<keyword evidence="6 13" id="KW-0276">Fatty acid metabolism</keyword>
<keyword evidence="13" id="KW-0408">Iron</keyword>
<dbReference type="Proteomes" id="UP000823046">
    <property type="component" value="Unassembled WGS sequence"/>
</dbReference>
<feature type="domain" description="Fatty acid hydroxylase" evidence="15">
    <location>
        <begin position="168"/>
        <end position="313"/>
    </location>
</feature>
<keyword evidence="3 14" id="KW-0812">Transmembrane</keyword>
<evidence type="ECO:0000256" key="7">
    <source>
        <dbReference type="ARBA" id="ARBA00022833"/>
    </source>
</evidence>
<feature type="transmembrane region" description="Helical" evidence="14">
    <location>
        <begin position="135"/>
        <end position="157"/>
    </location>
</feature>
<keyword evidence="5 13" id="KW-0256">Endoplasmic reticulum</keyword>
<feature type="transmembrane region" description="Helical" evidence="14">
    <location>
        <begin position="226"/>
        <end position="243"/>
    </location>
</feature>
<keyword evidence="11 13" id="KW-0472">Membrane</keyword>
<dbReference type="PANTHER" id="PTHR12863:SF1">
    <property type="entry name" value="FATTY ACID 2-HYDROXYLASE"/>
    <property type="match status" value="1"/>
</dbReference>
<dbReference type="EC" id="1.-.-.-" evidence="13"/>
<reference evidence="16 17" key="1">
    <citation type="journal article" date="2020" name="bioRxiv">
        <title>Metabolic contributions of an alphaproteobacterial endosymbiont in the apicomplexan Cardiosporidium cionae.</title>
        <authorList>
            <person name="Hunter E.S."/>
            <person name="Paight C.J."/>
            <person name="Lane C.E."/>
        </authorList>
    </citation>
    <scope>NUCLEOTIDE SEQUENCE [LARGE SCALE GENOMIC DNA]</scope>
    <source>
        <strain evidence="16">ESH_2018</strain>
    </source>
</reference>
<evidence type="ECO:0000256" key="8">
    <source>
        <dbReference type="ARBA" id="ARBA00022989"/>
    </source>
</evidence>
<evidence type="ECO:0000256" key="11">
    <source>
        <dbReference type="ARBA" id="ARBA00023136"/>
    </source>
</evidence>
<comment type="cofactor">
    <cofactor evidence="13">
        <name>Zn(2+)</name>
        <dbReference type="ChEBI" id="CHEBI:29105"/>
    </cofactor>
    <text evidence="13">Binds 2 Zn(2+) ions per subunit that likely form a catalytic dimetal center.</text>
</comment>
<dbReference type="Pfam" id="PF04116">
    <property type="entry name" value="FA_hydroxylase"/>
    <property type="match status" value="1"/>
</dbReference>
<evidence type="ECO:0000256" key="9">
    <source>
        <dbReference type="ARBA" id="ARBA00023002"/>
    </source>
</evidence>
<keyword evidence="8 14" id="KW-1133">Transmembrane helix</keyword>
<evidence type="ECO:0000256" key="1">
    <source>
        <dbReference type="ARBA" id="ARBA00004477"/>
    </source>
</evidence>
<evidence type="ECO:0000256" key="3">
    <source>
        <dbReference type="ARBA" id="ARBA00022692"/>
    </source>
</evidence>
<comment type="caution">
    <text evidence="16">The sequence shown here is derived from an EMBL/GenBank/DDBJ whole genome shotgun (WGS) entry which is preliminary data.</text>
</comment>
<evidence type="ECO:0000313" key="17">
    <source>
        <dbReference type="Proteomes" id="UP000823046"/>
    </source>
</evidence>
<keyword evidence="4 13" id="KW-0479">Metal-binding</keyword>
<protein>
    <recommendedName>
        <fullName evidence="13">Fatty acid 2-hydroxylase</fullName>
        <ecNumber evidence="13">1.-.-.-</ecNumber>
    </recommendedName>
</protein>
<keyword evidence="7" id="KW-0862">Zinc</keyword>
<keyword evidence="10 13" id="KW-0443">Lipid metabolism</keyword>
<comment type="function">
    <text evidence="13">Catalyzes stereospecific hydroxylation of free fatty acids at the C-2 position to produce (R)-2-hydroxy fatty acids, which are building blocks of sphingolipids and glycosphingolipids common in neural tissue and epidermis. Plays an essential role in the synthesis of galactosphingolipids of the myelin sheath. Responsible for the synthesis of sphingolipids and glycosphingolipids involved in the formation of epidermal lamellar bodies critical for skin permeability barrier. Participates in the synthesis of glycosphingolipids and a fraction of type II wax diesters in sebaceous gland, specifically regulating hair follicle homeostasis. Involved in the synthesis of sphingolipids of plasma membrane rafts, controlling lipid raft mobility and trafficking of raft-associated proteins.</text>
</comment>